<gene>
    <name evidence="1" type="ORF">FCALED_LOCUS13635</name>
</gene>
<organism evidence="1 2">
    <name type="scientific">Funneliformis caledonium</name>
    <dbReference type="NCBI Taxonomy" id="1117310"/>
    <lineage>
        <taxon>Eukaryota</taxon>
        <taxon>Fungi</taxon>
        <taxon>Fungi incertae sedis</taxon>
        <taxon>Mucoromycota</taxon>
        <taxon>Glomeromycotina</taxon>
        <taxon>Glomeromycetes</taxon>
        <taxon>Glomerales</taxon>
        <taxon>Glomeraceae</taxon>
        <taxon>Funneliformis</taxon>
    </lineage>
</organism>
<accession>A0A9N9HT94</accession>
<protein>
    <submittedName>
        <fullName evidence="1">7302_t:CDS:1</fullName>
    </submittedName>
</protein>
<comment type="caution">
    <text evidence="1">The sequence shown here is derived from an EMBL/GenBank/DDBJ whole genome shotgun (WGS) entry which is preliminary data.</text>
</comment>
<dbReference type="OrthoDB" id="2391056at2759"/>
<dbReference type="Proteomes" id="UP000789570">
    <property type="component" value="Unassembled WGS sequence"/>
</dbReference>
<reference evidence="1" key="1">
    <citation type="submission" date="2021-06" db="EMBL/GenBank/DDBJ databases">
        <authorList>
            <person name="Kallberg Y."/>
            <person name="Tangrot J."/>
            <person name="Rosling A."/>
        </authorList>
    </citation>
    <scope>NUCLEOTIDE SEQUENCE</scope>
    <source>
        <strain evidence="1">UK204</strain>
    </source>
</reference>
<evidence type="ECO:0000313" key="2">
    <source>
        <dbReference type="Proteomes" id="UP000789570"/>
    </source>
</evidence>
<dbReference type="AlphaFoldDB" id="A0A9N9HT94"/>
<dbReference type="EMBL" id="CAJVPQ010008196">
    <property type="protein sequence ID" value="CAG8704474.1"/>
    <property type="molecule type" value="Genomic_DNA"/>
</dbReference>
<name>A0A9N9HT94_9GLOM</name>
<feature type="non-terminal residue" evidence="1">
    <location>
        <position position="135"/>
    </location>
</feature>
<evidence type="ECO:0000313" key="1">
    <source>
        <dbReference type="EMBL" id="CAG8704474.1"/>
    </source>
</evidence>
<sequence>KIEDNPTNAITSLYRKIFKTQTKISGSMVMGFDKESIFSELLHDIEFCSYSISLADKLSIMIFSLGAFKNEDWMGSGEDDRCSANDMLSELIYMANNGEFDSEIIPKVETIENWIGRYSAACKREMAAIALERQE</sequence>
<keyword evidence="2" id="KW-1185">Reference proteome</keyword>
<proteinExistence type="predicted"/>